<dbReference type="AlphaFoldDB" id="A0A8U0A7K5"/>
<keyword evidence="4" id="KW-1185">Reference proteome</keyword>
<name>A0A8U0A7K5_9EURY</name>
<feature type="transmembrane region" description="Helical" evidence="2">
    <location>
        <begin position="21"/>
        <end position="40"/>
    </location>
</feature>
<reference evidence="3" key="1">
    <citation type="submission" date="2022-04" db="EMBL/GenBank/DDBJ databases">
        <title>Halocatena sp. nov., isolated from a salt lake.</title>
        <authorList>
            <person name="Cui H.-L."/>
        </authorList>
    </citation>
    <scope>NUCLEOTIDE SEQUENCE</scope>
    <source>
        <strain evidence="3">AD-1</strain>
        <plasmid evidence="3">unnamed3</plasmid>
    </source>
</reference>
<dbReference type="Pfam" id="PF20389">
    <property type="entry name" value="DUF6684"/>
    <property type="match status" value="1"/>
</dbReference>
<evidence type="ECO:0000313" key="3">
    <source>
        <dbReference type="EMBL" id="UPM45170.1"/>
    </source>
</evidence>
<feature type="transmembrane region" description="Helical" evidence="2">
    <location>
        <begin position="46"/>
        <end position="70"/>
    </location>
</feature>
<organism evidence="3 4">
    <name type="scientific">Halocatena salina</name>
    <dbReference type="NCBI Taxonomy" id="2934340"/>
    <lineage>
        <taxon>Archaea</taxon>
        <taxon>Methanobacteriati</taxon>
        <taxon>Methanobacteriota</taxon>
        <taxon>Stenosarchaea group</taxon>
        <taxon>Halobacteria</taxon>
        <taxon>Halobacteriales</taxon>
        <taxon>Natronomonadaceae</taxon>
        <taxon>Halocatena</taxon>
    </lineage>
</organism>
<dbReference type="EMBL" id="CP096022">
    <property type="protein sequence ID" value="UPM45170.1"/>
    <property type="molecule type" value="Genomic_DNA"/>
</dbReference>
<accession>A0A8U0A7K5</accession>
<dbReference type="InterPro" id="IPR046506">
    <property type="entry name" value="DUF6684"/>
</dbReference>
<keyword evidence="2" id="KW-0812">Transmembrane</keyword>
<feature type="compositionally biased region" description="Basic and acidic residues" evidence="1">
    <location>
        <begin position="102"/>
        <end position="113"/>
    </location>
</feature>
<proteinExistence type="predicted"/>
<keyword evidence="3" id="KW-0614">Plasmid</keyword>
<evidence type="ECO:0000256" key="2">
    <source>
        <dbReference type="SAM" id="Phobius"/>
    </source>
</evidence>
<keyword evidence="2" id="KW-1133">Transmembrane helix</keyword>
<dbReference type="Proteomes" id="UP000831768">
    <property type="component" value="Plasmid unnamed3"/>
</dbReference>
<dbReference type="KEGG" id="haad:MW046_17585"/>
<protein>
    <submittedName>
        <fullName evidence="3">Uncharacterized protein</fullName>
    </submittedName>
</protein>
<geneLocation type="plasmid" evidence="3 4">
    <name>unnamed3</name>
</geneLocation>
<keyword evidence="2" id="KW-0472">Membrane</keyword>
<evidence type="ECO:0000313" key="4">
    <source>
        <dbReference type="Proteomes" id="UP000831768"/>
    </source>
</evidence>
<evidence type="ECO:0000256" key="1">
    <source>
        <dbReference type="SAM" id="MobiDB-lite"/>
    </source>
</evidence>
<gene>
    <name evidence="3" type="ORF">MW046_17585</name>
</gene>
<dbReference type="RefSeq" id="WP_247995824.1">
    <property type="nucleotide sequence ID" value="NZ_CP096022.1"/>
</dbReference>
<sequence>MGEHSMFGLDDTQLIDSVPNGAPLAIIIVLTGLFVAYNPWGWTNWFLILEIFGLHLVPLLTLAPVTYLAVKFVTESSDGRSETADRIRSWFMLAEPTSHPETTNEHEQSPSNR</sequence>
<dbReference type="GeneID" id="71929898"/>
<feature type="region of interest" description="Disordered" evidence="1">
    <location>
        <begin position="94"/>
        <end position="113"/>
    </location>
</feature>